<dbReference type="Proteomes" id="UP001151760">
    <property type="component" value="Unassembled WGS sequence"/>
</dbReference>
<feature type="compositionally biased region" description="Basic and acidic residues" evidence="1">
    <location>
        <begin position="85"/>
        <end position="104"/>
    </location>
</feature>
<proteinExistence type="predicted"/>
<sequence length="269" mass="30321">MDSLGHLQNSFVKMMILSQAQFPNVGSKEKQLDKDEFEEIGSMAAFKVLETQFQKFIKSRISLDDEEEFVKESIDKRALHKRECDSRVNERHMQTKEGKVDTSKALDASLVDTESRRTESEKQNTSNSSGNDTDADDADIKPVYDEEPMAEVQMTTECNVFAIGQQHTEQPEFNNEGGVDQDAEQCHNICPLPAHSKSVSTSTLKETYGSNDMIHNYYLDDATKKTQESGRNSRPSMMPSARSQSTANGSKPKPRINNQNSRNWPAVEE</sequence>
<evidence type="ECO:0000256" key="1">
    <source>
        <dbReference type="SAM" id="MobiDB-lite"/>
    </source>
</evidence>
<feature type="compositionally biased region" description="Polar residues" evidence="1">
    <location>
        <begin position="229"/>
        <end position="249"/>
    </location>
</feature>
<evidence type="ECO:0000313" key="3">
    <source>
        <dbReference type="Proteomes" id="UP001151760"/>
    </source>
</evidence>
<dbReference type="EMBL" id="BQNB010011372">
    <property type="protein sequence ID" value="GJS89713.1"/>
    <property type="molecule type" value="Genomic_DNA"/>
</dbReference>
<feature type="region of interest" description="Disordered" evidence="1">
    <location>
        <begin position="219"/>
        <end position="269"/>
    </location>
</feature>
<accession>A0ABQ4ZHN7</accession>
<name>A0ABQ4ZHN7_9ASTR</name>
<reference evidence="2" key="1">
    <citation type="journal article" date="2022" name="Int. J. Mol. Sci.">
        <title>Draft Genome of Tanacetum Coccineum: Genomic Comparison of Closely Related Tanacetum-Family Plants.</title>
        <authorList>
            <person name="Yamashiro T."/>
            <person name="Shiraishi A."/>
            <person name="Nakayama K."/>
            <person name="Satake H."/>
        </authorList>
    </citation>
    <scope>NUCLEOTIDE SEQUENCE</scope>
</reference>
<reference evidence="2" key="2">
    <citation type="submission" date="2022-01" db="EMBL/GenBank/DDBJ databases">
        <authorList>
            <person name="Yamashiro T."/>
            <person name="Shiraishi A."/>
            <person name="Satake H."/>
            <person name="Nakayama K."/>
        </authorList>
    </citation>
    <scope>NUCLEOTIDE SEQUENCE</scope>
</reference>
<feature type="compositionally biased region" description="Basic and acidic residues" evidence="1">
    <location>
        <begin position="113"/>
        <end position="122"/>
    </location>
</feature>
<protein>
    <submittedName>
        <fullName evidence="2">Uncharacterized protein</fullName>
    </submittedName>
</protein>
<comment type="caution">
    <text evidence="2">The sequence shown here is derived from an EMBL/GenBank/DDBJ whole genome shotgun (WGS) entry which is preliminary data.</text>
</comment>
<feature type="region of interest" description="Disordered" evidence="1">
    <location>
        <begin position="85"/>
        <end position="139"/>
    </location>
</feature>
<keyword evidence="3" id="KW-1185">Reference proteome</keyword>
<evidence type="ECO:0000313" key="2">
    <source>
        <dbReference type="EMBL" id="GJS89713.1"/>
    </source>
</evidence>
<feature type="compositionally biased region" description="Polar residues" evidence="1">
    <location>
        <begin position="123"/>
        <end position="132"/>
    </location>
</feature>
<gene>
    <name evidence="2" type="ORF">Tco_0772349</name>
</gene>
<organism evidence="2 3">
    <name type="scientific">Tanacetum coccineum</name>
    <dbReference type="NCBI Taxonomy" id="301880"/>
    <lineage>
        <taxon>Eukaryota</taxon>
        <taxon>Viridiplantae</taxon>
        <taxon>Streptophyta</taxon>
        <taxon>Embryophyta</taxon>
        <taxon>Tracheophyta</taxon>
        <taxon>Spermatophyta</taxon>
        <taxon>Magnoliopsida</taxon>
        <taxon>eudicotyledons</taxon>
        <taxon>Gunneridae</taxon>
        <taxon>Pentapetalae</taxon>
        <taxon>asterids</taxon>
        <taxon>campanulids</taxon>
        <taxon>Asterales</taxon>
        <taxon>Asteraceae</taxon>
        <taxon>Asteroideae</taxon>
        <taxon>Anthemideae</taxon>
        <taxon>Anthemidinae</taxon>
        <taxon>Tanacetum</taxon>
    </lineage>
</organism>